<dbReference type="EMBL" id="UINC01150013">
    <property type="protein sequence ID" value="SVD42835.1"/>
    <property type="molecule type" value="Genomic_DNA"/>
</dbReference>
<evidence type="ECO:0008006" key="3">
    <source>
        <dbReference type="Google" id="ProtNLM"/>
    </source>
</evidence>
<dbReference type="InterPro" id="IPR011990">
    <property type="entry name" value="TPR-like_helical_dom_sf"/>
</dbReference>
<sequence length="202" mass="23287">MTITDELIQFWFGTLDTTAEVDKREVWFKATPEFDASIAYKFTDAYEQAANSKLDYLANDQFGCLTLIILLDQIPRNLFRHTGKAYATDDKALSVARGGLENGYDRNMSSWHKVFFYLPFEHSEKINDQNFSVQLFKSLEFESAIEAAIDHQKIIKKFGRFPYRNEALGRTSTPEEKEFLKTPPPWGKTKAEFDELESKKAG</sequence>
<feature type="compositionally biased region" description="Basic and acidic residues" evidence="1">
    <location>
        <begin position="189"/>
        <end position="202"/>
    </location>
</feature>
<reference evidence="2" key="1">
    <citation type="submission" date="2018-05" db="EMBL/GenBank/DDBJ databases">
        <authorList>
            <person name="Lanie J.A."/>
            <person name="Ng W.-L."/>
            <person name="Kazmierczak K.M."/>
            <person name="Andrzejewski T.M."/>
            <person name="Davidsen T.M."/>
            <person name="Wayne K.J."/>
            <person name="Tettelin H."/>
            <person name="Glass J.I."/>
            <person name="Rusch D."/>
            <person name="Podicherti R."/>
            <person name="Tsui H.-C.T."/>
            <person name="Winkler M.E."/>
        </authorList>
    </citation>
    <scope>NUCLEOTIDE SEQUENCE</scope>
</reference>
<accession>A0A382V9X6</accession>
<name>A0A382V9X6_9ZZZZ</name>
<dbReference type="AlphaFoldDB" id="A0A382V9X6"/>
<evidence type="ECO:0000256" key="1">
    <source>
        <dbReference type="SAM" id="MobiDB-lite"/>
    </source>
</evidence>
<feature type="region of interest" description="Disordered" evidence="1">
    <location>
        <begin position="169"/>
        <end position="202"/>
    </location>
</feature>
<dbReference type="InterPro" id="IPR010323">
    <property type="entry name" value="DUF924"/>
</dbReference>
<evidence type="ECO:0000313" key="2">
    <source>
        <dbReference type="EMBL" id="SVD42835.1"/>
    </source>
</evidence>
<dbReference type="SUPFAM" id="SSF48452">
    <property type="entry name" value="TPR-like"/>
    <property type="match status" value="1"/>
</dbReference>
<dbReference type="Gene3D" id="1.25.40.10">
    <property type="entry name" value="Tetratricopeptide repeat domain"/>
    <property type="match status" value="1"/>
</dbReference>
<dbReference type="Pfam" id="PF06041">
    <property type="entry name" value="DUF924"/>
    <property type="match status" value="1"/>
</dbReference>
<gene>
    <name evidence="2" type="ORF">METZ01_LOCUS395689</name>
</gene>
<dbReference type="Gene3D" id="1.20.58.320">
    <property type="entry name" value="TPR-like"/>
    <property type="match status" value="1"/>
</dbReference>
<proteinExistence type="predicted"/>
<organism evidence="2">
    <name type="scientific">marine metagenome</name>
    <dbReference type="NCBI Taxonomy" id="408172"/>
    <lineage>
        <taxon>unclassified sequences</taxon>
        <taxon>metagenomes</taxon>
        <taxon>ecological metagenomes</taxon>
    </lineage>
</organism>
<protein>
    <recommendedName>
        <fullName evidence="3">DUF924 domain-containing protein</fullName>
    </recommendedName>
</protein>